<dbReference type="Proteomes" id="UP000001542">
    <property type="component" value="Unassembled WGS sequence"/>
</dbReference>
<dbReference type="KEGG" id="tva:4767995"/>
<dbReference type="InParanoid" id="A2EBB9"/>
<sequence length="120" mass="13818">MNLDSCITTILDYKNLLDKKDVDGCTKVTNDIIGFISTVQFSETTGFLRFQFIIESLIDLSSSKYGPLTFDQIIGAIYKNVFAYPIFYKLDQNTFPQTQYSEETYKILKFFESQKNANNS</sequence>
<dbReference type="RefSeq" id="XP_001322287.1">
    <property type="nucleotide sequence ID" value="XM_001322252.1"/>
</dbReference>
<keyword evidence="2" id="KW-1185">Reference proteome</keyword>
<name>A2EBB9_TRIV3</name>
<dbReference type="EMBL" id="DS113345">
    <property type="protein sequence ID" value="EAY10064.1"/>
    <property type="molecule type" value="Genomic_DNA"/>
</dbReference>
<evidence type="ECO:0000313" key="1">
    <source>
        <dbReference type="EMBL" id="EAY10064.1"/>
    </source>
</evidence>
<accession>A2EBB9</accession>
<evidence type="ECO:0000313" key="2">
    <source>
        <dbReference type="Proteomes" id="UP000001542"/>
    </source>
</evidence>
<proteinExistence type="predicted"/>
<dbReference type="VEuPathDB" id="TrichDB:TVAGG3_0309510"/>
<dbReference type="VEuPathDB" id="TrichDB:TVAG_329510"/>
<dbReference type="SMR" id="A2EBB9"/>
<reference evidence="1" key="2">
    <citation type="journal article" date="2007" name="Science">
        <title>Draft genome sequence of the sexually transmitted pathogen Trichomonas vaginalis.</title>
        <authorList>
            <person name="Carlton J.M."/>
            <person name="Hirt R.P."/>
            <person name="Silva J.C."/>
            <person name="Delcher A.L."/>
            <person name="Schatz M."/>
            <person name="Zhao Q."/>
            <person name="Wortman J.R."/>
            <person name="Bidwell S.L."/>
            <person name="Alsmark U.C.M."/>
            <person name="Besteiro S."/>
            <person name="Sicheritz-Ponten T."/>
            <person name="Noel C.J."/>
            <person name="Dacks J.B."/>
            <person name="Foster P.G."/>
            <person name="Simillion C."/>
            <person name="Van de Peer Y."/>
            <person name="Miranda-Saavedra D."/>
            <person name="Barton G.J."/>
            <person name="Westrop G.D."/>
            <person name="Mueller S."/>
            <person name="Dessi D."/>
            <person name="Fiori P.L."/>
            <person name="Ren Q."/>
            <person name="Paulsen I."/>
            <person name="Zhang H."/>
            <person name="Bastida-Corcuera F.D."/>
            <person name="Simoes-Barbosa A."/>
            <person name="Brown M.T."/>
            <person name="Hayes R.D."/>
            <person name="Mukherjee M."/>
            <person name="Okumura C.Y."/>
            <person name="Schneider R."/>
            <person name="Smith A.J."/>
            <person name="Vanacova S."/>
            <person name="Villalvazo M."/>
            <person name="Haas B.J."/>
            <person name="Pertea M."/>
            <person name="Feldblyum T.V."/>
            <person name="Utterback T.R."/>
            <person name="Shu C.L."/>
            <person name="Osoegawa K."/>
            <person name="de Jong P.J."/>
            <person name="Hrdy I."/>
            <person name="Horvathova L."/>
            <person name="Zubacova Z."/>
            <person name="Dolezal P."/>
            <person name="Malik S.B."/>
            <person name="Logsdon J.M. Jr."/>
            <person name="Henze K."/>
            <person name="Gupta A."/>
            <person name="Wang C.C."/>
            <person name="Dunne R.L."/>
            <person name="Upcroft J.A."/>
            <person name="Upcroft P."/>
            <person name="White O."/>
            <person name="Salzberg S.L."/>
            <person name="Tang P."/>
            <person name="Chiu C.-H."/>
            <person name="Lee Y.-S."/>
            <person name="Embley T.M."/>
            <person name="Coombs G.H."/>
            <person name="Mottram J.C."/>
            <person name="Tachezy J."/>
            <person name="Fraser-Liggett C.M."/>
            <person name="Johnson P.J."/>
        </authorList>
    </citation>
    <scope>NUCLEOTIDE SEQUENCE [LARGE SCALE GENOMIC DNA]</scope>
    <source>
        <strain evidence="1">G3</strain>
    </source>
</reference>
<organism evidence="1 2">
    <name type="scientific">Trichomonas vaginalis (strain ATCC PRA-98 / G3)</name>
    <dbReference type="NCBI Taxonomy" id="412133"/>
    <lineage>
        <taxon>Eukaryota</taxon>
        <taxon>Metamonada</taxon>
        <taxon>Parabasalia</taxon>
        <taxon>Trichomonadida</taxon>
        <taxon>Trichomonadidae</taxon>
        <taxon>Trichomonas</taxon>
    </lineage>
</organism>
<dbReference type="AlphaFoldDB" id="A2EBB9"/>
<protein>
    <submittedName>
        <fullName evidence="1">Uncharacterized protein</fullName>
    </submittedName>
</protein>
<reference evidence="1" key="1">
    <citation type="submission" date="2006-10" db="EMBL/GenBank/DDBJ databases">
        <authorList>
            <person name="Amadeo P."/>
            <person name="Zhao Q."/>
            <person name="Wortman J."/>
            <person name="Fraser-Liggett C."/>
            <person name="Carlton J."/>
        </authorList>
    </citation>
    <scope>NUCLEOTIDE SEQUENCE</scope>
    <source>
        <strain evidence="1">G3</strain>
    </source>
</reference>
<gene>
    <name evidence="1" type="ORF">TVAG_329510</name>
</gene>